<keyword evidence="7" id="KW-0067">ATP-binding</keyword>
<keyword evidence="2" id="KW-0547">Nucleotide-binding</keyword>
<keyword evidence="6" id="KW-0269">Exonuclease</keyword>
<protein>
    <recommendedName>
        <fullName evidence="9">UvrD-like helicase C-terminal domain-containing protein</fullName>
    </recommendedName>
</protein>
<evidence type="ECO:0000256" key="7">
    <source>
        <dbReference type="ARBA" id="ARBA00022840"/>
    </source>
</evidence>
<proteinExistence type="predicted"/>
<dbReference type="EMBL" id="BSUN01000001">
    <property type="protein sequence ID" value="GMA36459.1"/>
    <property type="molecule type" value="Genomic_DNA"/>
</dbReference>
<evidence type="ECO:0000256" key="1">
    <source>
        <dbReference type="ARBA" id="ARBA00022722"/>
    </source>
</evidence>
<evidence type="ECO:0000313" key="11">
    <source>
        <dbReference type="Proteomes" id="UP001157125"/>
    </source>
</evidence>
<feature type="domain" description="UvrD-like helicase C-terminal" evidence="9">
    <location>
        <begin position="1"/>
        <end position="187"/>
    </location>
</feature>
<organism evidence="10 11">
    <name type="scientific">Demequina litorisediminis</name>
    <dbReference type="NCBI Taxonomy" id="1849022"/>
    <lineage>
        <taxon>Bacteria</taxon>
        <taxon>Bacillati</taxon>
        <taxon>Actinomycetota</taxon>
        <taxon>Actinomycetes</taxon>
        <taxon>Micrococcales</taxon>
        <taxon>Demequinaceae</taxon>
        <taxon>Demequina</taxon>
    </lineage>
</organism>
<dbReference type="SUPFAM" id="SSF52540">
    <property type="entry name" value="P-loop containing nucleoside triphosphate hydrolases"/>
    <property type="match status" value="1"/>
</dbReference>
<keyword evidence="1" id="KW-0540">Nuclease</keyword>
<dbReference type="Pfam" id="PF13361">
    <property type="entry name" value="UvrD_C"/>
    <property type="match status" value="1"/>
</dbReference>
<keyword evidence="5" id="KW-0347">Helicase</keyword>
<evidence type="ECO:0000256" key="6">
    <source>
        <dbReference type="ARBA" id="ARBA00022839"/>
    </source>
</evidence>
<dbReference type="PANTHER" id="PTHR11070">
    <property type="entry name" value="UVRD / RECB / PCRA DNA HELICASE FAMILY MEMBER"/>
    <property type="match status" value="1"/>
</dbReference>
<gene>
    <name evidence="10" type="ORF">GCM10025876_26630</name>
</gene>
<dbReference type="Proteomes" id="UP001157125">
    <property type="component" value="Unassembled WGS sequence"/>
</dbReference>
<dbReference type="InterPro" id="IPR014017">
    <property type="entry name" value="DNA_helicase_UvrD-like_C"/>
</dbReference>
<evidence type="ECO:0000256" key="3">
    <source>
        <dbReference type="ARBA" id="ARBA00022763"/>
    </source>
</evidence>
<dbReference type="InterPro" id="IPR038726">
    <property type="entry name" value="PDDEXK_AddAB-type"/>
</dbReference>
<dbReference type="InterPro" id="IPR000212">
    <property type="entry name" value="DNA_helicase_UvrD/REP"/>
</dbReference>
<evidence type="ECO:0000256" key="2">
    <source>
        <dbReference type="ARBA" id="ARBA00022741"/>
    </source>
</evidence>
<keyword evidence="11" id="KW-1185">Reference proteome</keyword>
<dbReference type="PANTHER" id="PTHR11070:SF55">
    <property type="entry name" value="DNA 3'-5' HELICASE"/>
    <property type="match status" value="1"/>
</dbReference>
<keyword evidence="3" id="KW-0227">DNA damage</keyword>
<accession>A0ABQ6IEZ8</accession>
<evidence type="ECO:0000256" key="4">
    <source>
        <dbReference type="ARBA" id="ARBA00022801"/>
    </source>
</evidence>
<comment type="caution">
    <text evidence="10">The sequence shown here is derived from an EMBL/GenBank/DDBJ whole genome shotgun (WGS) entry which is preliminary data.</text>
</comment>
<evidence type="ECO:0000256" key="8">
    <source>
        <dbReference type="ARBA" id="ARBA00023204"/>
    </source>
</evidence>
<dbReference type="PROSITE" id="PS51217">
    <property type="entry name" value="UVRD_HELICASE_CTER"/>
    <property type="match status" value="1"/>
</dbReference>
<dbReference type="InterPro" id="IPR027417">
    <property type="entry name" value="P-loop_NTPase"/>
</dbReference>
<dbReference type="Gene3D" id="3.40.50.300">
    <property type="entry name" value="P-loop containing nucleotide triphosphate hydrolases"/>
    <property type="match status" value="1"/>
</dbReference>
<evidence type="ECO:0000256" key="5">
    <source>
        <dbReference type="ARBA" id="ARBA00022806"/>
    </source>
</evidence>
<dbReference type="Pfam" id="PF12705">
    <property type="entry name" value="PDDEXK_1"/>
    <property type="match status" value="1"/>
</dbReference>
<name>A0ABQ6IEZ8_9MICO</name>
<dbReference type="Gene3D" id="1.10.486.10">
    <property type="entry name" value="PCRA, domain 4"/>
    <property type="match status" value="1"/>
</dbReference>
<evidence type="ECO:0000313" key="10">
    <source>
        <dbReference type="EMBL" id="GMA36459.1"/>
    </source>
</evidence>
<evidence type="ECO:0000259" key="9">
    <source>
        <dbReference type="PROSITE" id="PS51217"/>
    </source>
</evidence>
<sequence length="587" mass="63519">MLQVAHDPSRGDSLMRLLAGERLALGPADLMALKDWSDRDRDRRDPREHAPTIVDGIDTLPAPGWESHAGRVLSAAAHARLGDLRAVIRAIREHTYLSLTELIVFAERAWGLDIEAEVARPDGRAARNVDAFLDAARSFAAGAERATLGAFLTWLEAARREERGLSAPVKEPEPGAVQILTAHSAKGLEWDIVAIPGMTHGTGSGAKSQFPSGSVPKVSHIDGERRILVNDSAWLSEAGALPYPLRLDRDDLPAWDLGDVADRDTLKEAIAAFKAEAGEHSIDEERRLFYVAVTRARSHVLLTGSWWTTSVSPSAPSLFLRDLLDAGIVNDAGWAPPPAADDNRPVAPPATGVWPRPATPEQSRRRAFAADVVAAMPAVAAEPPPWSTLPWGRDIEAMLAERASRSDGRGTVALPGHLTTSQLVWMHRDRAGFADHLRRPLPQEPTLASARGTALHGWIESHFGHPTLLGAEDLLPEDAVEDGEVAALRATFEASPWARRTPSDIEVRVEPPVDGITLRSRIDAVFPAGHGLERVTVVDWKSGRPPRDEAERAAREVQARRLSPRLGGVEGTGVGGRRRGLLLRGCG</sequence>
<dbReference type="RefSeq" id="WP_284328584.1">
    <property type="nucleotide sequence ID" value="NZ_BSUN01000001.1"/>
</dbReference>
<reference evidence="11" key="1">
    <citation type="journal article" date="2019" name="Int. J. Syst. Evol. Microbiol.">
        <title>The Global Catalogue of Microorganisms (GCM) 10K type strain sequencing project: providing services to taxonomists for standard genome sequencing and annotation.</title>
        <authorList>
            <consortium name="The Broad Institute Genomics Platform"/>
            <consortium name="The Broad Institute Genome Sequencing Center for Infectious Disease"/>
            <person name="Wu L."/>
            <person name="Ma J."/>
        </authorList>
    </citation>
    <scope>NUCLEOTIDE SEQUENCE [LARGE SCALE GENOMIC DNA]</scope>
    <source>
        <strain evidence="11">NBRC 112299</strain>
    </source>
</reference>
<keyword evidence="8" id="KW-0234">DNA repair</keyword>
<keyword evidence="4" id="KW-0378">Hydrolase</keyword>